<comment type="caution">
    <text evidence="1">The sequence shown here is derived from an EMBL/GenBank/DDBJ whole genome shotgun (WGS) entry which is preliminary data.</text>
</comment>
<reference evidence="1" key="1">
    <citation type="submission" date="2022-10" db="EMBL/GenBank/DDBJ databases">
        <title>Culturing micro-colonial fungi from biological soil crusts in the Mojave desert and describing Neophaeococcomyces mojavensis, and introducing the new genera and species Taxawa tesnikishii.</title>
        <authorList>
            <person name="Kurbessoian T."/>
            <person name="Stajich J.E."/>
        </authorList>
    </citation>
    <scope>NUCLEOTIDE SEQUENCE</scope>
    <source>
        <strain evidence="1">JES_112</strain>
    </source>
</reference>
<evidence type="ECO:0000313" key="1">
    <source>
        <dbReference type="EMBL" id="KAJ9653697.1"/>
    </source>
</evidence>
<protein>
    <submittedName>
        <fullName evidence="1">G patch domain and ankyrin repeat-containing protein 1</fullName>
    </submittedName>
</protein>
<accession>A0ACC3A0V1</accession>
<gene>
    <name evidence="1" type="primary">GPANK1</name>
    <name evidence="1" type="ORF">H2198_007154</name>
</gene>
<organism evidence="1 2">
    <name type="scientific">Neophaeococcomyces mojaviensis</name>
    <dbReference type="NCBI Taxonomy" id="3383035"/>
    <lineage>
        <taxon>Eukaryota</taxon>
        <taxon>Fungi</taxon>
        <taxon>Dikarya</taxon>
        <taxon>Ascomycota</taxon>
        <taxon>Pezizomycotina</taxon>
        <taxon>Eurotiomycetes</taxon>
        <taxon>Chaetothyriomycetidae</taxon>
        <taxon>Chaetothyriales</taxon>
        <taxon>Chaetothyriales incertae sedis</taxon>
        <taxon>Neophaeococcomyces</taxon>
    </lineage>
</organism>
<dbReference type="EMBL" id="JAPDRQ010000144">
    <property type="protein sequence ID" value="KAJ9653697.1"/>
    <property type="molecule type" value="Genomic_DNA"/>
</dbReference>
<name>A0ACC3A0V1_9EURO</name>
<dbReference type="Proteomes" id="UP001172386">
    <property type="component" value="Unassembled WGS sequence"/>
</dbReference>
<keyword evidence="2" id="KW-1185">Reference proteome</keyword>
<sequence length="361" mass="39907">MSQRLRSTAEKIRKDLNLYYLASDFAGNMEISATQLALLSCRNNNTIEPQLCIPSPELDLLGRNIFHIAAETADLTWLRQAIKTTPDILKDYLRERDFMGFTPHMVAAYTGSADVFNFFVKAGCDLKLKDPQGRDALCLASMAGHEMIVSSNIQHGITVQDCFPMHSPIWDAAAANRRPVVELLLENKAEPCFEHDGLRASAIAFKRGHIELSTFLAEKEEQRDKELSSPKHDAIGRGLRTLKRKINEAAHLSRSPSRNGAAGQSQPSPKSATHKRRRSTRSSSQPLETRIDDVNPMSTTQDATDLGELFSDMVDLAGSHYTDPIPAASATFCDSSANLVFTNPTAILPGLDDSWDTLHDQ</sequence>
<evidence type="ECO:0000313" key="2">
    <source>
        <dbReference type="Proteomes" id="UP001172386"/>
    </source>
</evidence>
<proteinExistence type="predicted"/>